<name>A0A383UPY2_BLUHO</name>
<dbReference type="Pfam" id="PF07992">
    <property type="entry name" value="Pyr_redox_2"/>
    <property type="match status" value="1"/>
</dbReference>
<dbReference type="InterPro" id="IPR023753">
    <property type="entry name" value="FAD/NAD-binding_dom"/>
</dbReference>
<organism evidence="6 7">
    <name type="scientific">Blumeria hordei</name>
    <name type="common">Barley powdery mildew</name>
    <name type="synonym">Blumeria graminis f. sp. hordei</name>
    <dbReference type="NCBI Taxonomy" id="2867405"/>
    <lineage>
        <taxon>Eukaryota</taxon>
        <taxon>Fungi</taxon>
        <taxon>Dikarya</taxon>
        <taxon>Ascomycota</taxon>
        <taxon>Pezizomycotina</taxon>
        <taxon>Leotiomycetes</taxon>
        <taxon>Erysiphales</taxon>
        <taxon>Erysiphaceae</taxon>
        <taxon>Blumeria</taxon>
    </lineage>
</organism>
<reference evidence="6 7" key="1">
    <citation type="submission" date="2017-11" db="EMBL/GenBank/DDBJ databases">
        <authorList>
            <person name="Kracher B."/>
        </authorList>
    </citation>
    <scope>NUCLEOTIDE SEQUENCE [LARGE SCALE GENOMIC DNA]</scope>
    <source>
        <strain evidence="6 7">RACE1</strain>
    </source>
</reference>
<dbReference type="AlphaFoldDB" id="A0A383UPY2"/>
<dbReference type="Proteomes" id="UP000275772">
    <property type="component" value="Unassembled WGS sequence"/>
</dbReference>
<feature type="chain" id="PRO_5016954810" description="FAD/NAD(P)-binding domain-containing protein" evidence="4">
    <location>
        <begin position="22"/>
        <end position="386"/>
    </location>
</feature>
<evidence type="ECO:0000256" key="1">
    <source>
        <dbReference type="ARBA" id="ARBA00009333"/>
    </source>
</evidence>
<protein>
    <recommendedName>
        <fullName evidence="5">FAD/NAD(P)-binding domain-containing protein</fullName>
    </recommendedName>
</protein>
<dbReference type="GO" id="GO:0097237">
    <property type="term" value="P:cellular response to toxic substance"/>
    <property type="evidence" value="ECO:0007669"/>
    <property type="project" value="UniProtKB-ARBA"/>
</dbReference>
<evidence type="ECO:0000256" key="4">
    <source>
        <dbReference type="SAM" id="SignalP"/>
    </source>
</evidence>
<dbReference type="PRINTS" id="PR00368">
    <property type="entry name" value="FADPNR"/>
</dbReference>
<keyword evidence="3" id="KW-0560">Oxidoreductase</keyword>
<dbReference type="SUPFAM" id="SSF51905">
    <property type="entry name" value="FAD/NAD(P)-binding domain"/>
    <property type="match status" value="1"/>
</dbReference>
<evidence type="ECO:0000256" key="2">
    <source>
        <dbReference type="ARBA" id="ARBA00022630"/>
    </source>
</evidence>
<dbReference type="InterPro" id="IPR036188">
    <property type="entry name" value="FAD/NAD-bd_sf"/>
</dbReference>
<keyword evidence="4" id="KW-0732">Signal</keyword>
<dbReference type="EMBL" id="UNSH01000041">
    <property type="protein sequence ID" value="SZF01927.1"/>
    <property type="molecule type" value="Genomic_DNA"/>
</dbReference>
<evidence type="ECO:0000313" key="6">
    <source>
        <dbReference type="EMBL" id="SZF01927.1"/>
    </source>
</evidence>
<gene>
    <name evidence="6" type="ORF">BLGHR1_12701</name>
</gene>
<dbReference type="InterPro" id="IPR050097">
    <property type="entry name" value="Ferredoxin-NADP_redctase_2"/>
</dbReference>
<comment type="similarity">
    <text evidence="1">Belongs to the class-II pyridine nucleotide-disulfide oxidoreductase family.</text>
</comment>
<dbReference type="Gene3D" id="3.50.50.60">
    <property type="entry name" value="FAD/NAD(P)-binding domain"/>
    <property type="match status" value="2"/>
</dbReference>
<accession>A0A383UPY2</accession>
<keyword evidence="2" id="KW-0285">Flavoprotein</keyword>
<feature type="domain" description="FAD/NAD(P)-binding" evidence="5">
    <location>
        <begin position="36"/>
        <end position="335"/>
    </location>
</feature>
<dbReference type="GO" id="GO:0016491">
    <property type="term" value="F:oxidoreductase activity"/>
    <property type="evidence" value="ECO:0007669"/>
    <property type="project" value="UniProtKB-KW"/>
</dbReference>
<dbReference type="PRINTS" id="PR00469">
    <property type="entry name" value="PNDRDTASEII"/>
</dbReference>
<dbReference type="PANTHER" id="PTHR48105">
    <property type="entry name" value="THIOREDOXIN REDUCTASE 1-RELATED-RELATED"/>
    <property type="match status" value="1"/>
</dbReference>
<evidence type="ECO:0000259" key="5">
    <source>
        <dbReference type="Pfam" id="PF07992"/>
    </source>
</evidence>
<proteinExistence type="inferred from homology"/>
<sequence length="386" mass="42848">MVSVNVFTLIYAFGFLATCTAGILKEDSNQDSTVDYDVVIVGGGPAGLSALSSLGRVRRRALLIDSGEYRNNNTRANHDVLGSDGLPPSLFRARARDQISRYLTTSSRNGTVTSIVSALNGSFVTTLDDGQEYTSRKIVLATGIIDILPEIPGFNEAWGRGMYWCAWCDSWEHRDQSLGVLGSIEDAVFSTFQVMTMNKDIIAFVNGTDTPENRALLDKKLPGWQQQLTKIGAVLENRTIASIERLQDGNLVRNVTLWKEYDSFQVTLEEGTKIQRDSFIVSLKNRQRSYLGDKIGVKIKNERMMVNPASMLAAPGVYAVGDANNDSTTNVPHALFTGKKAGVFAHVDLWKTDVKSNNVKRSEHELTFEEDNEVETLWKRMSQAYK</sequence>
<feature type="signal peptide" evidence="4">
    <location>
        <begin position="1"/>
        <end position="21"/>
    </location>
</feature>
<evidence type="ECO:0000313" key="7">
    <source>
        <dbReference type="Proteomes" id="UP000275772"/>
    </source>
</evidence>
<dbReference type="VEuPathDB" id="FungiDB:BLGHR1_12701"/>
<evidence type="ECO:0000256" key="3">
    <source>
        <dbReference type="ARBA" id="ARBA00023002"/>
    </source>
</evidence>